<dbReference type="NCBIfam" id="TIGR04183">
    <property type="entry name" value="Por_Secre_tail"/>
    <property type="match status" value="1"/>
</dbReference>
<accession>A0ABX4C1L1</accession>
<dbReference type="EMBL" id="MUGX01000019">
    <property type="protein sequence ID" value="OXA85943.1"/>
    <property type="molecule type" value="Genomic_DNA"/>
</dbReference>
<gene>
    <name evidence="2" type="ORF">B0A73_15685</name>
</gene>
<name>A0ABX4C1L1_9FLAO</name>
<organism evidence="2 3">
    <name type="scientific">Flavobacterium hibernum</name>
    <dbReference type="NCBI Taxonomy" id="37752"/>
    <lineage>
        <taxon>Bacteria</taxon>
        <taxon>Pseudomonadati</taxon>
        <taxon>Bacteroidota</taxon>
        <taxon>Flavobacteriia</taxon>
        <taxon>Flavobacteriales</taxon>
        <taxon>Flavobacteriaceae</taxon>
        <taxon>Flavobacterium</taxon>
    </lineage>
</organism>
<comment type="caution">
    <text evidence="2">The sequence shown here is derived from an EMBL/GenBank/DDBJ whole genome shotgun (WGS) entry which is preliminary data.</text>
</comment>
<dbReference type="NCBIfam" id="NF033708">
    <property type="entry name" value="T9SS_Cterm_ChiA"/>
    <property type="match status" value="1"/>
</dbReference>
<dbReference type="Proteomes" id="UP000198302">
    <property type="component" value="Unassembled WGS sequence"/>
</dbReference>
<evidence type="ECO:0000313" key="3">
    <source>
        <dbReference type="Proteomes" id="UP000198302"/>
    </source>
</evidence>
<evidence type="ECO:0000256" key="1">
    <source>
        <dbReference type="ARBA" id="ARBA00022729"/>
    </source>
</evidence>
<proteinExistence type="predicted"/>
<evidence type="ECO:0008006" key="4">
    <source>
        <dbReference type="Google" id="ProtNLM"/>
    </source>
</evidence>
<reference evidence="2 3" key="1">
    <citation type="submission" date="2016-11" db="EMBL/GenBank/DDBJ databases">
        <title>Whole genomes of Flavobacteriaceae.</title>
        <authorList>
            <person name="Stine C."/>
            <person name="Li C."/>
            <person name="Tadesse D."/>
        </authorList>
    </citation>
    <scope>NUCLEOTIDE SEQUENCE [LARGE SCALE GENOMIC DNA]</scope>
    <source>
        <strain evidence="2 3">ATCC 51468</strain>
    </source>
</reference>
<keyword evidence="1" id="KW-0732">Signal</keyword>
<dbReference type="InterPro" id="IPR026444">
    <property type="entry name" value="Secre_tail"/>
</dbReference>
<protein>
    <recommendedName>
        <fullName evidence="4">T9SS sorting signal type C domain-containing protein</fullName>
    </recommendedName>
</protein>
<keyword evidence="3" id="KW-1185">Reference proteome</keyword>
<evidence type="ECO:0000313" key="2">
    <source>
        <dbReference type="EMBL" id="OXA85943.1"/>
    </source>
</evidence>
<sequence>MAAGQAFYVRVLVAGKVKFDNSMRLGAANNTQFFKPGASVAIEKNRVWLNMTSTGGAFKQLLVAYVEGATNDYESRYDGLTFSANPTLDFYSVNNTSKFVIQGRALPFVDTDIVPLGYKNTIAGDLTISIDEVDGKMTNQAIYIEDKTTGEIHDLRASNYTFRSEIGTFLDRLVLRYTSRTLGTANFENLENGILVSVKNKVINLLSSKENIKEVTVFDISGKVIYNKKKVGNTELQITNLPSGDQVLLVKVTLENDFTTTKKMIF</sequence>